<evidence type="ECO:0000313" key="2">
    <source>
        <dbReference type="Proteomes" id="UP000053317"/>
    </source>
</evidence>
<organism evidence="1 2">
    <name type="scientific">Phaeomoniella chlamydospora</name>
    <name type="common">Phaeoacremonium chlamydosporum</name>
    <dbReference type="NCBI Taxonomy" id="158046"/>
    <lineage>
        <taxon>Eukaryota</taxon>
        <taxon>Fungi</taxon>
        <taxon>Dikarya</taxon>
        <taxon>Ascomycota</taxon>
        <taxon>Pezizomycotina</taxon>
        <taxon>Eurotiomycetes</taxon>
        <taxon>Chaetothyriomycetidae</taxon>
        <taxon>Phaeomoniellales</taxon>
        <taxon>Phaeomoniellaceae</taxon>
        <taxon>Phaeomoniella</taxon>
    </lineage>
</organism>
<sequence length="308" mass="32585">MHVDIDSTFYIVDKTSESADSGYQANGMTDPAGVFFGVGWDKSTLWTINSSTGFLVTADPGQTSYSAFIEAGNYSEVQIGTPHDGGEQIFISCSVDDEDALTCSADGGYYSEFMLDGSIANSSDFRLYFVAPGTSCTYAHTATLGVQYYYAPATPSPPPTKFWVQTSEGWAVDFGANSSIYAGSDYGHNGQASVFSIDNTTSHLITADASVASVAYIDTTSTGGYAAVKLAPLPLGSSNLVPLICEIATDGSLSFSCSIDGFHRFWLDLGKSTNYDYTLYIGTDGSTGKGTSRAQTTMTVAECTTCDD</sequence>
<protein>
    <submittedName>
        <fullName evidence="1">Uncharacterized protein</fullName>
    </submittedName>
</protein>
<gene>
    <name evidence="1" type="ORF">UCRPC4_g05817</name>
</gene>
<proteinExistence type="predicted"/>
<evidence type="ECO:0000313" key="1">
    <source>
        <dbReference type="EMBL" id="KKY16859.1"/>
    </source>
</evidence>
<comment type="caution">
    <text evidence="1">The sequence shown here is derived from an EMBL/GenBank/DDBJ whole genome shotgun (WGS) entry which is preliminary data.</text>
</comment>
<accession>A0A0G2E2A9</accession>
<reference evidence="1 2" key="1">
    <citation type="submission" date="2015-05" db="EMBL/GenBank/DDBJ databases">
        <title>Distinctive expansion of gene families associated with plant cell wall degradation and secondary metabolism in the genomes of grapevine trunk pathogens.</title>
        <authorList>
            <person name="Lawrence D.P."/>
            <person name="Travadon R."/>
            <person name="Rolshausen P.E."/>
            <person name="Baumgartner K."/>
        </authorList>
    </citation>
    <scope>NUCLEOTIDE SEQUENCE [LARGE SCALE GENOMIC DNA]</scope>
    <source>
        <strain evidence="1">UCRPC4</strain>
    </source>
</reference>
<dbReference type="EMBL" id="LCWF01000155">
    <property type="protein sequence ID" value="KKY16859.1"/>
    <property type="molecule type" value="Genomic_DNA"/>
</dbReference>
<dbReference type="AlphaFoldDB" id="A0A0G2E2A9"/>
<dbReference type="Proteomes" id="UP000053317">
    <property type="component" value="Unassembled WGS sequence"/>
</dbReference>
<keyword evidence="2" id="KW-1185">Reference proteome</keyword>
<name>A0A0G2E2A9_PHACM</name>
<reference evidence="1 2" key="2">
    <citation type="submission" date="2015-05" db="EMBL/GenBank/DDBJ databases">
        <authorList>
            <person name="Morales-Cruz A."/>
            <person name="Amrine K.C."/>
            <person name="Cantu D."/>
        </authorList>
    </citation>
    <scope>NUCLEOTIDE SEQUENCE [LARGE SCALE GENOMIC DNA]</scope>
    <source>
        <strain evidence="1">UCRPC4</strain>
    </source>
</reference>